<proteinExistence type="predicted"/>
<protein>
    <submittedName>
        <fullName evidence="1">Uncharacterized protein</fullName>
    </submittedName>
</protein>
<organism evidence="1 2">
    <name type="scientific">[Eubacterium] siraeum DSM 15702</name>
    <dbReference type="NCBI Taxonomy" id="428128"/>
    <lineage>
        <taxon>Bacteria</taxon>
        <taxon>Bacillati</taxon>
        <taxon>Bacillota</taxon>
        <taxon>Clostridia</taxon>
        <taxon>Eubacteriales</taxon>
        <taxon>Oscillospiraceae</taxon>
        <taxon>Oscillospiraceae incertae sedis</taxon>
    </lineage>
</organism>
<gene>
    <name evidence="1" type="ORF">EUBSIR_00442</name>
</gene>
<sequence>MTKRQFEKYNTAYQSLLKQRYIEKIPENNDTDDNYDLFSKFLFVLVAPEQYEVEPLMLEYVKNHEEATVEELLSYFDSIAPPGLPPCASEWEDDEDEE</sequence>
<dbReference type="Proteomes" id="UP000005326">
    <property type="component" value="Unassembled WGS sequence"/>
</dbReference>
<evidence type="ECO:0000313" key="1">
    <source>
        <dbReference type="EMBL" id="EDS01644.1"/>
    </source>
</evidence>
<accession>B0MKU9</accession>
<comment type="caution">
    <text evidence="1">The sequence shown here is derived from an EMBL/GenBank/DDBJ whole genome shotgun (WGS) entry which is preliminary data.</text>
</comment>
<keyword evidence="2" id="KW-1185">Reference proteome</keyword>
<reference evidence="1" key="1">
    <citation type="submission" date="2007-10" db="EMBL/GenBank/DDBJ databases">
        <authorList>
            <person name="Fulton L."/>
            <person name="Clifton S."/>
            <person name="Fulton B."/>
            <person name="Xu J."/>
            <person name="Minx P."/>
            <person name="Pepin K.H."/>
            <person name="Johnson M."/>
            <person name="Thiruvilangam P."/>
            <person name="Bhonagiri V."/>
            <person name="Nash W.E."/>
            <person name="Mardis E.R."/>
            <person name="Wilson R.K."/>
        </authorList>
    </citation>
    <scope>NUCLEOTIDE SEQUENCE [LARGE SCALE GENOMIC DNA]</scope>
    <source>
        <strain evidence="1">DSM 15702</strain>
    </source>
</reference>
<evidence type="ECO:0000313" key="2">
    <source>
        <dbReference type="Proteomes" id="UP000005326"/>
    </source>
</evidence>
<dbReference type="AlphaFoldDB" id="B0MKU9"/>
<dbReference type="EMBL" id="ABCA03000033">
    <property type="protein sequence ID" value="EDS01644.1"/>
    <property type="molecule type" value="Genomic_DNA"/>
</dbReference>
<reference evidence="1" key="2">
    <citation type="submission" date="2014-06" db="EMBL/GenBank/DDBJ databases">
        <title>Draft genome sequence of Eubacterium siraeum (DSM 15702).</title>
        <authorList>
            <person name="Sudarsanam P."/>
            <person name="Ley R."/>
            <person name="Guruge J."/>
            <person name="Turnbaugh P.J."/>
            <person name="Mahowald M."/>
            <person name="Liep D."/>
            <person name="Gordon J."/>
        </authorList>
    </citation>
    <scope>NUCLEOTIDE SEQUENCE</scope>
    <source>
        <strain evidence="1">DSM 15702</strain>
    </source>
</reference>
<name>B0MKU9_9FIRM</name>